<feature type="transmembrane region" description="Helical" evidence="6">
    <location>
        <begin position="331"/>
        <end position="352"/>
    </location>
</feature>
<evidence type="ECO:0000256" key="1">
    <source>
        <dbReference type="ARBA" id="ARBA00004651"/>
    </source>
</evidence>
<evidence type="ECO:0000313" key="9">
    <source>
        <dbReference type="Proteomes" id="UP000280444"/>
    </source>
</evidence>
<evidence type="ECO:0000256" key="2">
    <source>
        <dbReference type="ARBA" id="ARBA00022448"/>
    </source>
</evidence>
<dbReference type="PANTHER" id="PTHR43791:SF66">
    <property type="entry name" value="INNER MEMBRANE PROTEIN YIHN"/>
    <property type="match status" value="1"/>
</dbReference>
<name>A0A3P1SJF0_9ACTO</name>
<comment type="caution">
    <text evidence="8">The sequence shown here is derived from an EMBL/GenBank/DDBJ whole genome shotgun (WGS) entry which is preliminary data.</text>
</comment>
<protein>
    <submittedName>
        <fullName evidence="8">MFS transporter</fullName>
    </submittedName>
</protein>
<dbReference type="GO" id="GO:0022857">
    <property type="term" value="F:transmembrane transporter activity"/>
    <property type="evidence" value="ECO:0007669"/>
    <property type="project" value="InterPro"/>
</dbReference>
<dbReference type="InterPro" id="IPR011701">
    <property type="entry name" value="MFS"/>
</dbReference>
<keyword evidence="2" id="KW-0813">Transport</keyword>
<evidence type="ECO:0000259" key="7">
    <source>
        <dbReference type="PROSITE" id="PS50850"/>
    </source>
</evidence>
<dbReference type="GO" id="GO:0005886">
    <property type="term" value="C:plasma membrane"/>
    <property type="evidence" value="ECO:0007669"/>
    <property type="project" value="UniProtKB-SubCell"/>
</dbReference>
<dbReference type="Pfam" id="PF07690">
    <property type="entry name" value="MFS_1"/>
    <property type="match status" value="1"/>
</dbReference>
<dbReference type="RefSeq" id="WP_124868051.1">
    <property type="nucleotide sequence ID" value="NZ_RQZF01000001.1"/>
</dbReference>
<keyword evidence="3 6" id="KW-0812">Transmembrane</keyword>
<dbReference type="SUPFAM" id="SSF103473">
    <property type="entry name" value="MFS general substrate transporter"/>
    <property type="match status" value="1"/>
</dbReference>
<evidence type="ECO:0000256" key="3">
    <source>
        <dbReference type="ARBA" id="ARBA00022692"/>
    </source>
</evidence>
<feature type="transmembrane region" description="Helical" evidence="6">
    <location>
        <begin position="274"/>
        <end position="295"/>
    </location>
</feature>
<feature type="transmembrane region" description="Helical" evidence="6">
    <location>
        <begin position="120"/>
        <end position="138"/>
    </location>
</feature>
<feature type="transmembrane region" description="Helical" evidence="6">
    <location>
        <begin position="193"/>
        <end position="213"/>
    </location>
</feature>
<evidence type="ECO:0000256" key="5">
    <source>
        <dbReference type="ARBA" id="ARBA00023136"/>
    </source>
</evidence>
<dbReference type="PANTHER" id="PTHR43791">
    <property type="entry name" value="PERMEASE-RELATED"/>
    <property type="match status" value="1"/>
</dbReference>
<dbReference type="Proteomes" id="UP000280444">
    <property type="component" value="Unassembled WGS sequence"/>
</dbReference>
<organism evidence="8 9">
    <name type="scientific">Schaalia canis</name>
    <dbReference type="NCBI Taxonomy" id="100469"/>
    <lineage>
        <taxon>Bacteria</taxon>
        <taxon>Bacillati</taxon>
        <taxon>Actinomycetota</taxon>
        <taxon>Actinomycetes</taxon>
        <taxon>Actinomycetales</taxon>
        <taxon>Actinomycetaceae</taxon>
        <taxon>Schaalia</taxon>
    </lineage>
</organism>
<feature type="transmembrane region" description="Helical" evidence="6">
    <location>
        <begin position="234"/>
        <end position="254"/>
    </location>
</feature>
<feature type="transmembrane region" description="Helical" evidence="6">
    <location>
        <begin position="95"/>
        <end position="114"/>
    </location>
</feature>
<evidence type="ECO:0000256" key="6">
    <source>
        <dbReference type="SAM" id="Phobius"/>
    </source>
</evidence>
<reference evidence="8 9" key="1">
    <citation type="submission" date="2018-11" db="EMBL/GenBank/DDBJ databases">
        <title>Genomes From Bacteria Associated with the Canine Oral Cavity: a Test Case for Automated Genome-Based Taxonomic Assignment.</title>
        <authorList>
            <person name="Coil D.A."/>
            <person name="Jospin G."/>
            <person name="Darling A.E."/>
            <person name="Wallis C."/>
            <person name="Davis I.J."/>
            <person name="Harris S."/>
            <person name="Eisen J.A."/>
            <person name="Holcombe L.J."/>
            <person name="O'Flynn C."/>
        </authorList>
    </citation>
    <scope>NUCLEOTIDE SEQUENCE [LARGE SCALE GENOMIC DNA]</scope>
    <source>
        <strain evidence="8 9">OH770</strain>
    </source>
</reference>
<evidence type="ECO:0000313" key="8">
    <source>
        <dbReference type="EMBL" id="RRC96452.1"/>
    </source>
</evidence>
<dbReference type="InterPro" id="IPR020846">
    <property type="entry name" value="MFS_dom"/>
</dbReference>
<feature type="transmembrane region" description="Helical" evidence="6">
    <location>
        <begin position="63"/>
        <end position="83"/>
    </location>
</feature>
<feature type="transmembrane region" description="Helical" evidence="6">
    <location>
        <begin position="20"/>
        <end position="43"/>
    </location>
</feature>
<dbReference type="Gene3D" id="1.20.1250.20">
    <property type="entry name" value="MFS general substrate transporter like domains"/>
    <property type="match status" value="1"/>
</dbReference>
<dbReference type="PROSITE" id="PS50850">
    <property type="entry name" value="MFS"/>
    <property type="match status" value="1"/>
</dbReference>
<keyword evidence="5 6" id="KW-0472">Membrane</keyword>
<dbReference type="AlphaFoldDB" id="A0A3P1SJF0"/>
<accession>A0A3P1SJF0</accession>
<feature type="transmembrane region" description="Helical" evidence="6">
    <location>
        <begin position="307"/>
        <end position="325"/>
    </location>
</feature>
<proteinExistence type="predicted"/>
<feature type="domain" description="Major facilitator superfamily (MFS) profile" evidence="7">
    <location>
        <begin position="22"/>
        <end position="430"/>
    </location>
</feature>
<feature type="transmembrane region" description="Helical" evidence="6">
    <location>
        <begin position="407"/>
        <end position="429"/>
    </location>
</feature>
<sequence>MLSLLTQERHADDLSRFHRIFLLILVSIGSSIIYTPAYLQYVFDEPLGKALIASGAASQENVATTLGTLLAAYSWTALVCYLPSGIVADRVRVRTLAWVGFGSTALLTYWYAFFPSYTTLIGLFVAMGITTILIWWGIRFKLVRLISEEEGYSRNIGLSYGFYGLAGLILGFVNAAIVSNLTDQGDIIPMRTLLIVLGSVIMALAILSFLFIPKFEGEIGSSEGGFNFTQLGQVLSNPVVWLAALTLFFVYFFYTGVNQTTGYMNNVMNIAPGIVLVVGTVRTYGVSLISAPFFGAIAGKLGSPSKVIGAGSVVVMIGLIIFAFLPAQASLAYVAVAMAILLAFIANGVFGICSSQLTEGKVPVSVFGTATGLLSVIGFLPDTFSYIWFGSIRDAHQDNPAVAYNQIFLILAAAAAIAAVCAFALVVVARKRNAEIDAEPNA</sequence>
<evidence type="ECO:0000256" key="4">
    <source>
        <dbReference type="ARBA" id="ARBA00022989"/>
    </source>
</evidence>
<comment type="subcellular location">
    <subcellularLocation>
        <location evidence="1">Cell membrane</location>
        <topology evidence="1">Multi-pass membrane protein</topology>
    </subcellularLocation>
</comment>
<keyword evidence="9" id="KW-1185">Reference proteome</keyword>
<gene>
    <name evidence="8" type="ORF">EII11_02085</name>
</gene>
<dbReference type="EMBL" id="RQZF01000001">
    <property type="protein sequence ID" value="RRC96452.1"/>
    <property type="molecule type" value="Genomic_DNA"/>
</dbReference>
<feature type="transmembrane region" description="Helical" evidence="6">
    <location>
        <begin position="364"/>
        <end position="387"/>
    </location>
</feature>
<keyword evidence="4 6" id="KW-1133">Transmembrane helix</keyword>
<dbReference type="OrthoDB" id="9773404at2"/>
<feature type="transmembrane region" description="Helical" evidence="6">
    <location>
        <begin position="158"/>
        <end position="181"/>
    </location>
</feature>
<dbReference type="InterPro" id="IPR036259">
    <property type="entry name" value="MFS_trans_sf"/>
</dbReference>